<dbReference type="Proteomes" id="UP001190700">
    <property type="component" value="Unassembled WGS sequence"/>
</dbReference>
<sequence>MRSMAGMGFPGTGGGSGGAVGQQLGVLGWWRWWWGQWVLWGSAGGLGVVEVVVGSVVLWAAAGGLGVVEVVVGSVGAVGQQLASGGCWGGLGGGGGGQWVLWGSSWRSWGGGGGGGVSGCCGAAAGGLGVVEVVVGSVGAVGQQLAVLGCWFEITDALGEIRVGWGGRLVAEELFGIAEVGGGCGYGFPEKDGALPMETEPKMSHFLGLAAVVGRGEGGGSEEGTARKDVVVGGWDGGRIKGEEGVEDKRLNYSGVDWVTHKADSGAKVERGGRGEVIQWQFRGSGIQRWEVWDWKNDTTRNNAGDSEAAMHMASLRAALRDFHRGRVEL</sequence>
<proteinExistence type="predicted"/>
<gene>
    <name evidence="1" type="ORF">CYMTET_52352</name>
</gene>
<protein>
    <submittedName>
        <fullName evidence="1">Uncharacterized protein</fullName>
    </submittedName>
</protein>
<comment type="caution">
    <text evidence="1">The sequence shown here is derived from an EMBL/GenBank/DDBJ whole genome shotgun (WGS) entry which is preliminary data.</text>
</comment>
<dbReference type="EMBL" id="LGRX02034518">
    <property type="protein sequence ID" value="KAK3237586.1"/>
    <property type="molecule type" value="Genomic_DNA"/>
</dbReference>
<reference evidence="1 2" key="1">
    <citation type="journal article" date="2015" name="Genome Biol. Evol.">
        <title>Comparative Genomics of a Bacterivorous Green Alga Reveals Evolutionary Causalities and Consequences of Phago-Mixotrophic Mode of Nutrition.</title>
        <authorList>
            <person name="Burns J.A."/>
            <person name="Paasch A."/>
            <person name="Narechania A."/>
            <person name="Kim E."/>
        </authorList>
    </citation>
    <scope>NUCLEOTIDE SEQUENCE [LARGE SCALE GENOMIC DNA]</scope>
    <source>
        <strain evidence="1 2">PLY_AMNH</strain>
    </source>
</reference>
<keyword evidence="2" id="KW-1185">Reference proteome</keyword>
<evidence type="ECO:0000313" key="2">
    <source>
        <dbReference type="Proteomes" id="UP001190700"/>
    </source>
</evidence>
<name>A0AAE0BJ92_9CHLO</name>
<organism evidence="1 2">
    <name type="scientific">Cymbomonas tetramitiformis</name>
    <dbReference type="NCBI Taxonomy" id="36881"/>
    <lineage>
        <taxon>Eukaryota</taxon>
        <taxon>Viridiplantae</taxon>
        <taxon>Chlorophyta</taxon>
        <taxon>Pyramimonadophyceae</taxon>
        <taxon>Pyramimonadales</taxon>
        <taxon>Pyramimonadaceae</taxon>
        <taxon>Cymbomonas</taxon>
    </lineage>
</organism>
<accession>A0AAE0BJ92</accession>
<dbReference type="AlphaFoldDB" id="A0AAE0BJ92"/>
<evidence type="ECO:0000313" key="1">
    <source>
        <dbReference type="EMBL" id="KAK3237586.1"/>
    </source>
</evidence>